<name>F0VZ67_9STRA</name>
<evidence type="ECO:0000256" key="1">
    <source>
        <dbReference type="SAM" id="SignalP"/>
    </source>
</evidence>
<reference evidence="2" key="1">
    <citation type="journal article" date="2011" name="PLoS Biol.">
        <title>Gene gain and loss during evolution of obligate parasitism in the white rust pathogen of Arabidopsis thaliana.</title>
        <authorList>
            <person name="Kemen E."/>
            <person name="Gardiner A."/>
            <person name="Schultz-Larsen T."/>
            <person name="Kemen A.C."/>
            <person name="Balmuth A.L."/>
            <person name="Robert-Seilaniantz A."/>
            <person name="Bailey K."/>
            <person name="Holub E."/>
            <person name="Studholme D.J."/>
            <person name="Maclean D."/>
            <person name="Jones J.D."/>
        </authorList>
    </citation>
    <scope>NUCLEOTIDE SEQUENCE</scope>
</reference>
<dbReference type="HOGENOM" id="CLU_2659671_0_0_1"/>
<gene>
    <name evidence="2" type="primary">AlNc14C1G208</name>
    <name evidence="2" type="ORF">ALNC14_002250</name>
</gene>
<protein>
    <submittedName>
        <fullName evidence="2">AlNc14C1G208 protein</fullName>
    </submittedName>
</protein>
<feature type="signal peptide" evidence="1">
    <location>
        <begin position="1"/>
        <end position="19"/>
    </location>
</feature>
<proteinExistence type="predicted"/>
<dbReference type="AlphaFoldDB" id="F0VZ67"/>
<sequence>MPSHFQVAVFLPHWAHLHGCVLIAYNRGMLTTWSNCQSEVLSLTCEMSLILVQISGDKYSFTIAHTCAGCITCPRF</sequence>
<keyword evidence="1" id="KW-0732">Signal</keyword>
<feature type="chain" id="PRO_5003263231" evidence="1">
    <location>
        <begin position="20"/>
        <end position="76"/>
    </location>
</feature>
<dbReference type="EMBL" id="FR824046">
    <property type="protein sequence ID" value="CCA14082.1"/>
    <property type="molecule type" value="Genomic_DNA"/>
</dbReference>
<organism evidence="2">
    <name type="scientific">Albugo laibachii Nc14</name>
    <dbReference type="NCBI Taxonomy" id="890382"/>
    <lineage>
        <taxon>Eukaryota</taxon>
        <taxon>Sar</taxon>
        <taxon>Stramenopiles</taxon>
        <taxon>Oomycota</taxon>
        <taxon>Peronosporomycetes</taxon>
        <taxon>Albuginales</taxon>
        <taxon>Albuginaceae</taxon>
        <taxon>Albugo</taxon>
    </lineage>
</organism>
<accession>F0VZ67</accession>
<evidence type="ECO:0000313" key="2">
    <source>
        <dbReference type="EMBL" id="CCA14082.1"/>
    </source>
</evidence>
<reference evidence="2" key="2">
    <citation type="submission" date="2011-02" db="EMBL/GenBank/DDBJ databases">
        <authorList>
            <person name="MacLean D."/>
        </authorList>
    </citation>
    <scope>NUCLEOTIDE SEQUENCE</scope>
</reference>